<reference evidence="1 2" key="1">
    <citation type="submission" date="2023-08" db="EMBL/GenBank/DDBJ databases">
        <authorList>
            <person name="Du S."/>
            <person name="Wu Z."/>
            <person name="Wu Y."/>
            <person name="Yang M."/>
            <person name="Shao J."/>
            <person name="Liu H."/>
            <person name="Zhao Y."/>
            <person name="Zhang Z."/>
        </authorList>
    </citation>
    <scope>NUCLEOTIDE SEQUENCE [LARGE SCALE GENOMIC DNA]</scope>
</reference>
<evidence type="ECO:0000313" key="2">
    <source>
        <dbReference type="Proteomes" id="UP001301582"/>
    </source>
</evidence>
<gene>
    <name evidence="1" type="ORF">CRP118_gp3</name>
</gene>
<dbReference type="InterPro" id="IPR036390">
    <property type="entry name" value="WH_DNA-bd_sf"/>
</dbReference>
<dbReference type="EMBL" id="OR420741">
    <property type="protein sequence ID" value="WOZ55634.1"/>
    <property type="molecule type" value="Genomic_DNA"/>
</dbReference>
<organism evidence="1 2">
    <name type="scientific">Roseobacter phage CRP-118</name>
    <dbReference type="NCBI Taxonomy" id="3072843"/>
    <lineage>
        <taxon>Viruses</taxon>
        <taxon>Duplodnaviria</taxon>
        <taxon>Heunggongvirae</taxon>
        <taxon>Uroviricota</taxon>
        <taxon>Caudoviricetes</taxon>
        <taxon>Autographivirales</taxon>
        <taxon>Autographivirales incertae sedis</taxon>
        <taxon>Shangxiadianvirus</taxon>
        <taxon>Shangxiadianvirus CRP118</taxon>
    </lineage>
</organism>
<evidence type="ECO:0008006" key="3">
    <source>
        <dbReference type="Google" id="ProtNLM"/>
    </source>
</evidence>
<name>A0AAX4G2G3_9CAUD</name>
<dbReference type="Proteomes" id="UP001301582">
    <property type="component" value="Segment"/>
</dbReference>
<protein>
    <recommendedName>
        <fullName evidence="3">MarR family transcriptional regulator</fullName>
    </recommendedName>
</protein>
<keyword evidence="2" id="KW-1185">Reference proteome</keyword>
<dbReference type="InterPro" id="IPR036388">
    <property type="entry name" value="WH-like_DNA-bd_sf"/>
</dbReference>
<accession>A0AAX4G2G3</accession>
<dbReference type="Gene3D" id="1.10.10.10">
    <property type="entry name" value="Winged helix-like DNA-binding domain superfamily/Winged helix DNA-binding domain"/>
    <property type="match status" value="1"/>
</dbReference>
<sequence>MDILIKAQRDYAAALLRYEFSQARQVLTIDDPAEQKLADYGLSTSNRRYFLNAVTLAALNKEPTRPMHIAKLLGISRNAVDTMIDECHANEWITIERDERSWRLIKATEFVVAISVRYAIRMNEIAHETGVAQSSIRLKILTNG</sequence>
<dbReference type="SUPFAM" id="SSF46785">
    <property type="entry name" value="Winged helix' DNA-binding domain"/>
    <property type="match status" value="1"/>
</dbReference>
<proteinExistence type="predicted"/>
<evidence type="ECO:0000313" key="1">
    <source>
        <dbReference type="EMBL" id="WOZ55634.1"/>
    </source>
</evidence>